<keyword evidence="8" id="KW-0186">Copper</keyword>
<keyword evidence="4" id="KW-0479">Metal-binding</keyword>
<evidence type="ECO:0000256" key="1">
    <source>
        <dbReference type="ARBA" id="ARBA00001973"/>
    </source>
</evidence>
<feature type="domain" description="CBM1" evidence="18">
    <location>
        <begin position="316"/>
        <end position="353"/>
    </location>
</feature>
<dbReference type="GO" id="GO:0004497">
    <property type="term" value="F:monooxygenase activity"/>
    <property type="evidence" value="ECO:0007669"/>
    <property type="project" value="UniProtKB-KW"/>
</dbReference>
<evidence type="ECO:0000256" key="12">
    <source>
        <dbReference type="ARBA" id="ARBA00023277"/>
    </source>
</evidence>
<evidence type="ECO:0000256" key="9">
    <source>
        <dbReference type="ARBA" id="ARBA00023033"/>
    </source>
</evidence>
<accession>A0A1B8GPL3</accession>
<dbReference type="GO" id="GO:0046872">
    <property type="term" value="F:metal ion binding"/>
    <property type="evidence" value="ECO:0007669"/>
    <property type="project" value="UniProtKB-KW"/>
</dbReference>
<dbReference type="GO" id="GO:0030248">
    <property type="term" value="F:cellulose binding"/>
    <property type="evidence" value="ECO:0007669"/>
    <property type="project" value="UniProtKB-UniRule"/>
</dbReference>
<evidence type="ECO:0000256" key="10">
    <source>
        <dbReference type="ARBA" id="ARBA00023157"/>
    </source>
</evidence>
<dbReference type="Pfam" id="PF03443">
    <property type="entry name" value="AA9"/>
    <property type="match status" value="1"/>
</dbReference>
<comment type="subcellular location">
    <subcellularLocation>
        <location evidence="2 16">Secreted</location>
    </subcellularLocation>
</comment>
<evidence type="ECO:0000256" key="6">
    <source>
        <dbReference type="ARBA" id="ARBA00023001"/>
    </source>
</evidence>
<keyword evidence="10 16" id="KW-1015">Disulfide bond</keyword>
<comment type="cofactor">
    <cofactor evidence="1">
        <name>Cu(2+)</name>
        <dbReference type="ChEBI" id="CHEBI:29036"/>
    </cofactor>
</comment>
<dbReference type="RefSeq" id="XP_059319788.1">
    <property type="nucleotide sequence ID" value="XM_059463660.1"/>
</dbReference>
<evidence type="ECO:0000256" key="11">
    <source>
        <dbReference type="ARBA" id="ARBA00023180"/>
    </source>
</evidence>
<comment type="domain">
    <text evidence="16">Has a modular structure: an endo-beta-1,4-glucanase catalytic module at the N-terminus, a linker rich in serines and threonines, and a C-terminal carbohydrate-binding module (CBM).</text>
</comment>
<proteinExistence type="inferred from homology"/>
<gene>
    <name evidence="19" type="ORF">VE01_04976</name>
</gene>
<evidence type="ECO:0000256" key="2">
    <source>
        <dbReference type="ARBA" id="ARBA00004613"/>
    </source>
</evidence>
<evidence type="ECO:0000256" key="17">
    <source>
        <dbReference type="SAM" id="SignalP"/>
    </source>
</evidence>
<dbReference type="STRING" id="342668.A0A1B8GPL3"/>
<dbReference type="PANTHER" id="PTHR33353:SF9">
    <property type="entry name" value="ENDOGLUCANASE II"/>
    <property type="match status" value="1"/>
</dbReference>
<dbReference type="AlphaFoldDB" id="A0A1B8GPL3"/>
<keyword evidence="13 16" id="KW-0624">Polysaccharide degradation</keyword>
<sequence length="353" mass="35203">MKSTTIISLIAALAAQQVAGHATFQDLWVDGVDEQSFCARLPQSNSPVSDVTSNDLRCNVGGATGVAGKCAVAAGSTVTVEMHQQPGDRSCANEAIGGDHFGPVLGYLSKVEDAATADGSAGWFKIYEDSWARGTGSNGAADYWGTKDMNLCCGRVNMKIPADIPAGDYLLRAEVVALHVAGSLGGAQLYMSCYQLTISGGGSASPSLIQLPGAYAATDPGIKVDIYQSLATYIAPGPTVYGGFTKSAGATCAGVESGTATGPAYEGGGGAAPTTNVGSGPTTAVPTTAAPTTMATSVVPTTGGAAPTSTAAPGGCKSPKYGQCGGQGWTGCTGCVDGSTCEAVSPPYYSQCT</sequence>
<dbReference type="GO" id="GO:0030245">
    <property type="term" value="P:cellulose catabolic process"/>
    <property type="evidence" value="ECO:0007669"/>
    <property type="project" value="UniProtKB-UniRule"/>
</dbReference>
<dbReference type="EMBL" id="KV460220">
    <property type="protein sequence ID" value="OBT97750.2"/>
    <property type="molecule type" value="Genomic_DNA"/>
</dbReference>
<dbReference type="GO" id="GO:0005576">
    <property type="term" value="C:extracellular region"/>
    <property type="evidence" value="ECO:0007669"/>
    <property type="project" value="UniProtKB-SubCell"/>
</dbReference>
<keyword evidence="6 16" id="KW-0136">Cellulose degradation</keyword>
<evidence type="ECO:0000256" key="7">
    <source>
        <dbReference type="ARBA" id="ARBA00023002"/>
    </source>
</evidence>
<name>A0A1B8GPL3_9PEZI</name>
<keyword evidence="9" id="KW-0503">Monooxygenase</keyword>
<dbReference type="InterPro" id="IPR000254">
    <property type="entry name" value="CBD"/>
</dbReference>
<dbReference type="Proteomes" id="UP000091956">
    <property type="component" value="Unassembled WGS sequence"/>
</dbReference>
<dbReference type="EC" id="1.14.99.56" evidence="16"/>
<keyword evidence="20" id="KW-1185">Reference proteome</keyword>
<comment type="catalytic activity">
    <reaction evidence="15 16">
        <text>[(1-&gt;4)-beta-D-glucosyl]n+m + reduced acceptor + O2 = 4-dehydro-beta-D-glucosyl-[(1-&gt;4)-beta-D-glucosyl]n-1 + [(1-&gt;4)-beta-D-glucosyl]m + acceptor + H2O.</text>
        <dbReference type="EC" id="1.14.99.56"/>
    </reaction>
</comment>
<protein>
    <recommendedName>
        <fullName evidence="16">AA9 family lytic polysaccharide monooxygenase</fullName>
        <ecNumber evidence="16">1.14.99.56</ecNumber>
    </recommendedName>
    <alternativeName>
        <fullName evidence="16">Endo-beta-1,4-glucanase</fullName>
    </alternativeName>
    <alternativeName>
        <fullName evidence="16">Glycosyl hydrolase 61 family protein</fullName>
    </alternativeName>
</protein>
<keyword evidence="12 16" id="KW-0119">Carbohydrate metabolism</keyword>
<comment type="similarity">
    <text evidence="14">Belongs to the polysaccharide monooxygenase AA9 family.</text>
</comment>
<dbReference type="SMART" id="SM00236">
    <property type="entry name" value="fCBD"/>
    <property type="match status" value="1"/>
</dbReference>
<evidence type="ECO:0000256" key="13">
    <source>
        <dbReference type="ARBA" id="ARBA00023326"/>
    </source>
</evidence>
<dbReference type="GO" id="GO:0008810">
    <property type="term" value="F:cellulase activity"/>
    <property type="evidence" value="ECO:0007669"/>
    <property type="project" value="UniProtKB-UniRule"/>
</dbReference>
<evidence type="ECO:0000256" key="14">
    <source>
        <dbReference type="ARBA" id="ARBA00044502"/>
    </source>
</evidence>
<evidence type="ECO:0000313" key="20">
    <source>
        <dbReference type="Proteomes" id="UP000091956"/>
    </source>
</evidence>
<evidence type="ECO:0000259" key="18">
    <source>
        <dbReference type="PROSITE" id="PS51164"/>
    </source>
</evidence>
<evidence type="ECO:0000313" key="19">
    <source>
        <dbReference type="EMBL" id="OBT97750.2"/>
    </source>
</evidence>
<keyword evidence="11" id="KW-0325">Glycoprotein</keyword>
<dbReference type="InterPro" id="IPR049892">
    <property type="entry name" value="AA9"/>
</dbReference>
<keyword evidence="7" id="KW-0560">Oxidoreductase</keyword>
<reference evidence="20" key="2">
    <citation type="journal article" date="2018" name="Nat. Commun.">
        <title>Extreme sensitivity to ultraviolet light in the fungal pathogen causing white-nose syndrome of bats.</title>
        <authorList>
            <person name="Palmer J.M."/>
            <person name="Drees K.P."/>
            <person name="Foster J.T."/>
            <person name="Lindner D.L."/>
        </authorList>
    </citation>
    <scope>NUCLEOTIDE SEQUENCE [LARGE SCALE GENOMIC DNA]</scope>
    <source>
        <strain evidence="20">UAMH 10579</strain>
    </source>
</reference>
<dbReference type="GeneID" id="28838362"/>
<evidence type="ECO:0000256" key="15">
    <source>
        <dbReference type="ARBA" id="ARBA00045077"/>
    </source>
</evidence>
<dbReference type="Pfam" id="PF00734">
    <property type="entry name" value="CBM_1"/>
    <property type="match status" value="1"/>
</dbReference>
<evidence type="ECO:0000256" key="3">
    <source>
        <dbReference type="ARBA" id="ARBA00022525"/>
    </source>
</evidence>
<reference evidence="19 20" key="1">
    <citation type="submission" date="2016-03" db="EMBL/GenBank/DDBJ databases">
        <title>Comparative genomics of Pseudogymnoascus destructans, the fungus causing white-nose syndrome of bats.</title>
        <authorList>
            <person name="Palmer J.M."/>
            <person name="Drees K.P."/>
            <person name="Foster J.T."/>
            <person name="Lindner D.L."/>
        </authorList>
    </citation>
    <scope>NUCLEOTIDE SEQUENCE [LARGE SCALE GENOMIC DNA]</scope>
    <source>
        <strain evidence="19 20">UAMH 10579</strain>
    </source>
</reference>
<dbReference type="Gene3D" id="2.70.50.70">
    <property type="match status" value="1"/>
</dbReference>
<keyword evidence="5 17" id="KW-0732">Signal</keyword>
<evidence type="ECO:0000256" key="16">
    <source>
        <dbReference type="RuleBase" id="RU368122"/>
    </source>
</evidence>
<evidence type="ECO:0000256" key="4">
    <source>
        <dbReference type="ARBA" id="ARBA00022723"/>
    </source>
</evidence>
<dbReference type="InterPro" id="IPR005103">
    <property type="entry name" value="AA9_LPMO"/>
</dbReference>
<dbReference type="InterPro" id="IPR035971">
    <property type="entry name" value="CBD_sf"/>
</dbReference>
<organism evidence="19 20">
    <name type="scientific">Pseudogymnoascus verrucosus</name>
    <dbReference type="NCBI Taxonomy" id="342668"/>
    <lineage>
        <taxon>Eukaryota</taxon>
        <taxon>Fungi</taxon>
        <taxon>Dikarya</taxon>
        <taxon>Ascomycota</taxon>
        <taxon>Pezizomycotina</taxon>
        <taxon>Leotiomycetes</taxon>
        <taxon>Thelebolales</taxon>
        <taxon>Thelebolaceae</taxon>
        <taxon>Pseudogymnoascus</taxon>
    </lineage>
</organism>
<feature type="signal peptide" evidence="17">
    <location>
        <begin position="1"/>
        <end position="20"/>
    </location>
</feature>
<feature type="chain" id="PRO_5015150582" description="AA9 family lytic polysaccharide monooxygenase" evidence="17">
    <location>
        <begin position="21"/>
        <end position="353"/>
    </location>
</feature>
<dbReference type="PROSITE" id="PS51164">
    <property type="entry name" value="CBM1_2"/>
    <property type="match status" value="1"/>
</dbReference>
<keyword evidence="3 16" id="KW-0964">Secreted</keyword>
<dbReference type="CDD" id="cd21175">
    <property type="entry name" value="LPMO_AA9"/>
    <property type="match status" value="1"/>
</dbReference>
<evidence type="ECO:0000256" key="5">
    <source>
        <dbReference type="ARBA" id="ARBA00022729"/>
    </source>
</evidence>
<evidence type="ECO:0000256" key="8">
    <source>
        <dbReference type="ARBA" id="ARBA00023008"/>
    </source>
</evidence>
<dbReference type="SUPFAM" id="SSF57180">
    <property type="entry name" value="Cellulose-binding domain"/>
    <property type="match status" value="1"/>
</dbReference>
<comment type="function">
    <text evidence="16">Lytic polysaccharide monooxygenase (LMPO) that depolymerizes crystalline and amorphous polysaccharides via the oxidation of scissile alpha- or beta-(1-4)-glycosidic bonds, yielding C1 and/or C4 oxidation products. Catalysis by LPMOs requires the reduction of the active-site copper from Cu(II) to Cu(I) by a reducing agent and H(2)O(2) or O(2) as a cosubstrate.</text>
</comment>
<dbReference type="PANTHER" id="PTHR33353">
    <property type="entry name" value="PUTATIVE (AFU_ORTHOLOGUE AFUA_1G12560)-RELATED"/>
    <property type="match status" value="1"/>
</dbReference>